<proteinExistence type="predicted"/>
<protein>
    <submittedName>
        <fullName evidence="1">Uncharacterized protein</fullName>
    </submittedName>
</protein>
<accession>A0ABY7EP15</accession>
<name>A0ABY7EP15_MYAAR</name>
<organism evidence="1 2">
    <name type="scientific">Mya arenaria</name>
    <name type="common">Soft-shell clam</name>
    <dbReference type="NCBI Taxonomy" id="6604"/>
    <lineage>
        <taxon>Eukaryota</taxon>
        <taxon>Metazoa</taxon>
        <taxon>Spiralia</taxon>
        <taxon>Lophotrochozoa</taxon>
        <taxon>Mollusca</taxon>
        <taxon>Bivalvia</taxon>
        <taxon>Autobranchia</taxon>
        <taxon>Heteroconchia</taxon>
        <taxon>Euheterodonta</taxon>
        <taxon>Imparidentia</taxon>
        <taxon>Neoheterodontei</taxon>
        <taxon>Myida</taxon>
        <taxon>Myoidea</taxon>
        <taxon>Myidae</taxon>
        <taxon>Mya</taxon>
    </lineage>
</organism>
<evidence type="ECO:0000313" key="1">
    <source>
        <dbReference type="EMBL" id="WAR11595.1"/>
    </source>
</evidence>
<keyword evidence="2" id="KW-1185">Reference proteome</keyword>
<sequence>MTSRWNRGEDTNSRIWVGEAFLMAGANRGVGENRGLCESENDCLTREESGMVIIALYYMS</sequence>
<dbReference type="Proteomes" id="UP001164746">
    <property type="component" value="Chromosome 8"/>
</dbReference>
<evidence type="ECO:0000313" key="2">
    <source>
        <dbReference type="Proteomes" id="UP001164746"/>
    </source>
</evidence>
<reference evidence="1" key="1">
    <citation type="submission" date="2022-11" db="EMBL/GenBank/DDBJ databases">
        <title>Centuries of genome instability and evolution in soft-shell clam transmissible cancer (bioRxiv).</title>
        <authorList>
            <person name="Hart S.F.M."/>
            <person name="Yonemitsu M.A."/>
            <person name="Giersch R.M."/>
            <person name="Beal B.F."/>
            <person name="Arriagada G."/>
            <person name="Davis B.W."/>
            <person name="Ostrander E.A."/>
            <person name="Goff S.P."/>
            <person name="Metzger M.J."/>
        </authorList>
    </citation>
    <scope>NUCLEOTIDE SEQUENCE</scope>
    <source>
        <strain evidence="1">MELC-2E11</strain>
        <tissue evidence="1">Siphon/mantle</tissue>
    </source>
</reference>
<gene>
    <name evidence="1" type="ORF">MAR_025775</name>
</gene>
<dbReference type="EMBL" id="CP111019">
    <property type="protein sequence ID" value="WAR11595.1"/>
    <property type="molecule type" value="Genomic_DNA"/>
</dbReference>